<protein>
    <recommendedName>
        <fullName evidence="4">PEP-CTERM protein-sorting domain-containing protein</fullName>
    </recommendedName>
</protein>
<organism evidence="2 3">
    <name type="scientific">Lacipirellula parvula</name>
    <dbReference type="NCBI Taxonomy" id="2650471"/>
    <lineage>
        <taxon>Bacteria</taxon>
        <taxon>Pseudomonadati</taxon>
        <taxon>Planctomycetota</taxon>
        <taxon>Planctomycetia</taxon>
        <taxon>Pirellulales</taxon>
        <taxon>Lacipirellulaceae</taxon>
        <taxon>Lacipirellula</taxon>
    </lineage>
</organism>
<sequence length="162" mass="17989">MRPSSLVLFILFALLYLPTASAQAPAYAEYNPATGDLRVKGMSEPRLTSFHIFSASSLFDVNYSIASIDLFPSQPLIPQYLRMSPRETFVLWPRELNLDSVLLRKLVPPGTPIEELSYYDPYNAAALRKGTIIQVPEPATLGLLLCGLTALASLRHRPRQVA</sequence>
<dbReference type="AlphaFoldDB" id="A0A5K7XK24"/>
<gene>
    <name evidence="2" type="ORF">PLANPX_2861</name>
</gene>
<keyword evidence="3" id="KW-1185">Reference proteome</keyword>
<dbReference type="InterPro" id="IPR013424">
    <property type="entry name" value="Ice-binding_C"/>
</dbReference>
<evidence type="ECO:0000313" key="2">
    <source>
        <dbReference type="EMBL" id="BBO33249.1"/>
    </source>
</evidence>
<feature type="signal peptide" evidence="1">
    <location>
        <begin position="1"/>
        <end position="22"/>
    </location>
</feature>
<proteinExistence type="predicted"/>
<dbReference type="KEGG" id="lpav:PLANPX_2861"/>
<reference evidence="3" key="1">
    <citation type="submission" date="2019-10" db="EMBL/GenBank/DDBJ databases">
        <title>Lacipirellula parvula gen. nov., sp. nov., representing a lineage of planctomycetes widespread in freshwater anoxic habitats, and description of the family Lacipirellulaceae.</title>
        <authorList>
            <person name="Dedysh S.N."/>
            <person name="Kulichevskaya I.S."/>
            <person name="Beletsky A.V."/>
            <person name="Rakitin A.L."/>
            <person name="Mardanov A.V."/>
            <person name="Ivanova A.A."/>
            <person name="Saltykova V.X."/>
            <person name="Rijpstra W.I.C."/>
            <person name="Sinninghe Damste J.S."/>
            <person name="Ravin N.V."/>
        </authorList>
    </citation>
    <scope>NUCLEOTIDE SEQUENCE [LARGE SCALE GENOMIC DNA]</scope>
    <source>
        <strain evidence="3">PX69</strain>
    </source>
</reference>
<dbReference type="EMBL" id="AP021861">
    <property type="protein sequence ID" value="BBO33249.1"/>
    <property type="molecule type" value="Genomic_DNA"/>
</dbReference>
<evidence type="ECO:0008006" key="4">
    <source>
        <dbReference type="Google" id="ProtNLM"/>
    </source>
</evidence>
<feature type="chain" id="PRO_5025033094" description="PEP-CTERM protein-sorting domain-containing protein" evidence="1">
    <location>
        <begin position="23"/>
        <end position="162"/>
    </location>
</feature>
<dbReference type="NCBIfam" id="TIGR02595">
    <property type="entry name" value="PEP_CTERM"/>
    <property type="match status" value="1"/>
</dbReference>
<evidence type="ECO:0000313" key="3">
    <source>
        <dbReference type="Proteomes" id="UP000326837"/>
    </source>
</evidence>
<keyword evidence="1" id="KW-0732">Signal</keyword>
<dbReference type="RefSeq" id="WP_152099064.1">
    <property type="nucleotide sequence ID" value="NZ_AP021861.1"/>
</dbReference>
<name>A0A5K7XK24_9BACT</name>
<accession>A0A5K7XK24</accession>
<dbReference type="Proteomes" id="UP000326837">
    <property type="component" value="Chromosome"/>
</dbReference>
<evidence type="ECO:0000256" key="1">
    <source>
        <dbReference type="SAM" id="SignalP"/>
    </source>
</evidence>